<evidence type="ECO:0000313" key="3">
    <source>
        <dbReference type="Proteomes" id="UP001596310"/>
    </source>
</evidence>
<accession>A0ABW1USR2</accession>
<keyword evidence="1" id="KW-1133">Transmembrane helix</keyword>
<organism evidence="2 3">
    <name type="scientific">Lapidilactobacillus achengensis</name>
    <dbReference type="NCBI Taxonomy" id="2486000"/>
    <lineage>
        <taxon>Bacteria</taxon>
        <taxon>Bacillati</taxon>
        <taxon>Bacillota</taxon>
        <taxon>Bacilli</taxon>
        <taxon>Lactobacillales</taxon>
        <taxon>Lactobacillaceae</taxon>
        <taxon>Lapidilactobacillus</taxon>
    </lineage>
</organism>
<protein>
    <submittedName>
        <fullName evidence="2">Teichoic acid D-Ala incorporation-associated protein DltX</fullName>
    </submittedName>
</protein>
<name>A0ABW1USR2_9LACO</name>
<evidence type="ECO:0000256" key="1">
    <source>
        <dbReference type="SAM" id="Phobius"/>
    </source>
</evidence>
<proteinExistence type="predicted"/>
<keyword evidence="1" id="KW-0472">Membrane</keyword>
<dbReference type="InterPro" id="IPR021008">
    <property type="entry name" value="DltX"/>
</dbReference>
<sequence>MVEKKQSQKKQIGRFILRTVFYFLIILVLVYLYGYSGINGGHFIYNEF</sequence>
<dbReference type="RefSeq" id="WP_125600654.1">
    <property type="nucleotide sequence ID" value="NZ_JBHSSM010000019.1"/>
</dbReference>
<feature type="transmembrane region" description="Helical" evidence="1">
    <location>
        <begin position="12"/>
        <end position="33"/>
    </location>
</feature>
<comment type="caution">
    <text evidence="2">The sequence shown here is derived from an EMBL/GenBank/DDBJ whole genome shotgun (WGS) entry which is preliminary data.</text>
</comment>
<keyword evidence="1" id="KW-0812">Transmembrane</keyword>
<dbReference type="Pfam" id="PF12459">
    <property type="entry name" value="DltX"/>
    <property type="match status" value="1"/>
</dbReference>
<reference evidence="3" key="1">
    <citation type="journal article" date="2019" name="Int. J. Syst. Evol. Microbiol.">
        <title>The Global Catalogue of Microorganisms (GCM) 10K type strain sequencing project: providing services to taxonomists for standard genome sequencing and annotation.</title>
        <authorList>
            <consortium name="The Broad Institute Genomics Platform"/>
            <consortium name="The Broad Institute Genome Sequencing Center for Infectious Disease"/>
            <person name="Wu L."/>
            <person name="Ma J."/>
        </authorList>
    </citation>
    <scope>NUCLEOTIDE SEQUENCE [LARGE SCALE GENOMIC DNA]</scope>
    <source>
        <strain evidence="3">CCM 8897</strain>
    </source>
</reference>
<keyword evidence="3" id="KW-1185">Reference proteome</keyword>
<dbReference type="Proteomes" id="UP001596310">
    <property type="component" value="Unassembled WGS sequence"/>
</dbReference>
<gene>
    <name evidence="2" type="ORF">ACFQHW_08860</name>
</gene>
<evidence type="ECO:0000313" key="2">
    <source>
        <dbReference type="EMBL" id="MFC6315670.1"/>
    </source>
</evidence>
<dbReference type="EMBL" id="JBHSSM010000019">
    <property type="protein sequence ID" value="MFC6315670.1"/>
    <property type="molecule type" value="Genomic_DNA"/>
</dbReference>